<dbReference type="AlphaFoldDB" id="A0A2T4PXT4"/>
<feature type="domain" description="Primase C-terminal 1" evidence="1">
    <location>
        <begin position="225"/>
        <end position="290"/>
    </location>
</feature>
<comment type="caution">
    <text evidence="2">The sequence shown here is derived from an EMBL/GenBank/DDBJ whole genome shotgun (WGS) entry which is preliminary data.</text>
</comment>
<protein>
    <submittedName>
        <fullName evidence="2">Mobile element-associated protein</fullName>
    </submittedName>
</protein>
<evidence type="ECO:0000313" key="3">
    <source>
        <dbReference type="Proteomes" id="UP000240717"/>
    </source>
</evidence>
<gene>
    <name evidence="2" type="ORF">BU085_11550</name>
</gene>
<dbReference type="InterPro" id="IPR014820">
    <property type="entry name" value="PriCT_1"/>
</dbReference>
<sequence>MDFQKVKLNNDFKIHIVQYKNLYSNSCNGSGLCEWSKWLEKLQTPRINSDKYIRGLCVYGDFEDVEKDNQNISKYRSDQTLINRTAITLDYDEIKDFRGLYEVLKAKLEHVSWVFHTTYSYTVEKPRIRLIVPLNEPVSASDYRKYSNGLARYIGYPVDEASFVPSQAMALPVKKSNDSIYIFKYNDAPILKVETLKNWSEETKKQIDQPITTNFNKRDDAYWRDISFSVAKGNRNNSLASLIGHLFSRHVNEYIVYSYALLWGQNACKPPLKEREINATFQSILKKHRNK</sequence>
<dbReference type="EMBL" id="PZEV01000055">
    <property type="protein sequence ID" value="PTI49681.1"/>
    <property type="molecule type" value="Genomic_DNA"/>
</dbReference>
<dbReference type="SMART" id="SM00942">
    <property type="entry name" value="PriCT_1"/>
    <property type="match status" value="1"/>
</dbReference>
<dbReference type="RefSeq" id="WP_107532234.1">
    <property type="nucleotide sequence ID" value="NZ_PZEV01000055.1"/>
</dbReference>
<dbReference type="Proteomes" id="UP000240717">
    <property type="component" value="Unassembled WGS sequence"/>
</dbReference>
<name>A0A2T4PXT4_STAWA</name>
<organism evidence="2 3">
    <name type="scientific">Staphylococcus warneri</name>
    <dbReference type="NCBI Taxonomy" id="1292"/>
    <lineage>
        <taxon>Bacteria</taxon>
        <taxon>Bacillati</taxon>
        <taxon>Bacillota</taxon>
        <taxon>Bacilli</taxon>
        <taxon>Bacillales</taxon>
        <taxon>Staphylococcaceae</taxon>
        <taxon>Staphylococcus</taxon>
    </lineage>
</organism>
<reference evidence="2 3" key="1">
    <citation type="journal article" date="2016" name="Front. Microbiol.">
        <title>Comprehensive Phylogenetic Analysis of Bovine Non-aureus Staphylococci Species Based on Whole-Genome Sequencing.</title>
        <authorList>
            <person name="Naushad S."/>
            <person name="Barkema H.W."/>
            <person name="Luby C."/>
            <person name="Condas L.A."/>
            <person name="Nobrega D.B."/>
            <person name="Carson D.A."/>
            <person name="De Buck J."/>
        </authorList>
    </citation>
    <scope>NUCLEOTIDE SEQUENCE [LARGE SCALE GENOMIC DNA]</scope>
    <source>
        <strain evidence="2 3">SNUC 2993</strain>
    </source>
</reference>
<evidence type="ECO:0000259" key="1">
    <source>
        <dbReference type="SMART" id="SM00942"/>
    </source>
</evidence>
<evidence type="ECO:0000313" key="2">
    <source>
        <dbReference type="EMBL" id="PTI49681.1"/>
    </source>
</evidence>
<dbReference type="Pfam" id="PF08708">
    <property type="entry name" value="PriCT_1"/>
    <property type="match status" value="1"/>
</dbReference>
<accession>A0A2T4PXT4</accession>
<proteinExistence type="predicted"/>